<keyword evidence="2" id="KW-1185">Reference proteome</keyword>
<name>A0A1J6HRQ4_9HYPH</name>
<organism evidence="1 2">
    <name type="scientific">Brucella cytisi</name>
    <dbReference type="NCBI Taxonomy" id="407152"/>
    <lineage>
        <taxon>Bacteria</taxon>
        <taxon>Pseudomonadati</taxon>
        <taxon>Pseudomonadota</taxon>
        <taxon>Alphaproteobacteria</taxon>
        <taxon>Hyphomicrobiales</taxon>
        <taxon>Brucellaceae</taxon>
        <taxon>Brucella/Ochrobactrum group</taxon>
        <taxon>Brucella</taxon>
    </lineage>
</organism>
<gene>
    <name evidence="1" type="ORF">BLA27_03660</name>
</gene>
<sequence>MGLIYKRDWEEEYRALGPALGRRSEPDAFLITPPAGLLNQQACIADMHFQQIQMKTASQRMNALRRHISPESP</sequence>
<dbReference type="AlphaFoldDB" id="A0A1J6HRQ4"/>
<comment type="caution">
    <text evidence="1">The sequence shown here is derived from an EMBL/GenBank/DDBJ whole genome shotgun (WGS) entry which is preliminary data.</text>
</comment>
<protein>
    <submittedName>
        <fullName evidence="1">Uncharacterized protein</fullName>
    </submittedName>
</protein>
<dbReference type="EMBL" id="MOEC01000002">
    <property type="protein sequence ID" value="OIS95089.1"/>
    <property type="molecule type" value="Genomic_DNA"/>
</dbReference>
<reference evidence="1 2" key="1">
    <citation type="submission" date="2016-10" db="EMBL/GenBank/DDBJ databases">
        <title>The Draft Genome Sequence of the Potato Rhizosphere Bacteria Ochrobactrum sp. IPA7.2.</title>
        <authorList>
            <person name="Gogoleva N.E."/>
            <person name="Khlopko Y.A."/>
            <person name="Burygin G.L."/>
            <person name="Plotnikov A.O."/>
        </authorList>
    </citation>
    <scope>NUCLEOTIDE SEQUENCE [LARGE SCALE GENOMIC DNA]</scope>
    <source>
        <strain evidence="1 2">IPA7.2</strain>
    </source>
</reference>
<evidence type="ECO:0000313" key="1">
    <source>
        <dbReference type="EMBL" id="OIS95089.1"/>
    </source>
</evidence>
<dbReference type="Proteomes" id="UP000182985">
    <property type="component" value="Unassembled WGS sequence"/>
</dbReference>
<proteinExistence type="predicted"/>
<accession>A0A1J6HRQ4</accession>
<evidence type="ECO:0000313" key="2">
    <source>
        <dbReference type="Proteomes" id="UP000182985"/>
    </source>
</evidence>